<evidence type="ECO:0000313" key="3">
    <source>
        <dbReference type="Proteomes" id="UP001225378"/>
    </source>
</evidence>
<feature type="compositionally biased region" description="Acidic residues" evidence="1">
    <location>
        <begin position="370"/>
        <end position="381"/>
    </location>
</feature>
<protein>
    <recommendedName>
        <fullName evidence="4">Prepilin-type N-terminal cleavage/methylation domain-containing protein</fullName>
    </recommendedName>
</protein>
<evidence type="ECO:0000313" key="2">
    <source>
        <dbReference type="EMBL" id="XBS21201.1"/>
    </source>
</evidence>
<keyword evidence="3" id="KW-1185">Reference proteome</keyword>
<proteinExistence type="predicted"/>
<dbReference type="KEGG" id="mech:Q9L42_003515"/>
<gene>
    <name evidence="2" type="ORF">Q9L42_003515</name>
</gene>
<dbReference type="RefSeq" id="WP_349431915.1">
    <property type="nucleotide sequence ID" value="NZ_CP157743.1"/>
</dbReference>
<dbReference type="EMBL" id="CP157743">
    <property type="protein sequence ID" value="XBS21201.1"/>
    <property type="molecule type" value="Genomic_DNA"/>
</dbReference>
<reference evidence="2 3" key="1">
    <citation type="journal article" date="2024" name="Microbiology">
        <title>Methylomarinum rosea sp. nov., a novel halophilic methanotrophic bacterium from the hypersaline Lake Elton.</title>
        <authorList>
            <person name="Suleimanov R.Z."/>
            <person name="Oshkin I.Y."/>
            <person name="Danilova O.V."/>
            <person name="Suzina N.E."/>
            <person name="Dedysh S.N."/>
        </authorList>
    </citation>
    <scope>NUCLEOTIDE SEQUENCE [LARGE SCALE GENOMIC DNA]</scope>
    <source>
        <strain evidence="2 3">Ch1-1</strain>
    </source>
</reference>
<dbReference type="Proteomes" id="UP001225378">
    <property type="component" value="Chromosome"/>
</dbReference>
<accession>A0AAU7NXB6</accession>
<dbReference type="AlphaFoldDB" id="A0AAU7NXB6"/>
<evidence type="ECO:0008006" key="4">
    <source>
        <dbReference type="Google" id="ProtNLM"/>
    </source>
</evidence>
<name>A0AAU7NXB6_9GAMM</name>
<evidence type="ECO:0000256" key="1">
    <source>
        <dbReference type="SAM" id="MobiDB-lite"/>
    </source>
</evidence>
<organism evidence="2 3">
    <name type="scientific">Methylomarinum roseum</name>
    <dbReference type="NCBI Taxonomy" id="3067653"/>
    <lineage>
        <taxon>Bacteria</taxon>
        <taxon>Pseudomonadati</taxon>
        <taxon>Pseudomonadota</taxon>
        <taxon>Gammaproteobacteria</taxon>
        <taxon>Methylococcales</taxon>
        <taxon>Methylococcaceae</taxon>
        <taxon>Methylomarinum</taxon>
    </lineage>
</organism>
<feature type="region of interest" description="Disordered" evidence="1">
    <location>
        <begin position="367"/>
        <end position="397"/>
    </location>
</feature>
<sequence>MKNNRQSGSILIEALIALVLLALGVAAIAKLQGGFIKSGAEAQARNVALQLAQQRIDDLRTFNTIYPTSNAADLAYTQIQDNAGGTIAWTSTTVGNTAYDIFWNVVNYQVTASGTPQTLADSNVNDSSYKEITMTVSWTNIDGNVEQVNLDTYISKLDVYGEKLLGGGGSGSTGPKVTYNPGQAPEVIAIDTSGEAVETTLPEPAIKKIASEDYFYSQFETVTYIGDGTALREEEFLNIRCECEFAPGGNHIGLGFPVARSIWHPDHDNDPKVDEPFDHPHYVASFFHPAVHPFIAQEGSERVDFIGDIITKVIGQSATGASSQHPFCNTCCRDHHDGSYAFLTSSDADENNDGIADNTTDEAKSYACEAGDDDPTDDDGSTDPYGQRANCTDPWRPVSDYDSTTGDHKHYDASGVEVVPGNNGTSYLEACRLKRINGKFRVFQDWHLHGSTFAAAAQDAFTPGATNSVITQYRTYIKDYVSQVVANKNNLPVTTITNPATSFVWPPAGNTTYPITTRFIARGIYMDYMDPFTLAKLDDVRINQPNTFFENVPFNEINLTRLTDWQPECVDSSGETASTNTGKKVIDKTTTAGGCVTNFGIRKASTTPSINRGEVQVLSVSDVFTLDAKILLSNTGIVGVNDYLPESTTTTLYPTSNDRAYDITEVKYSYQIGTEPTTVIITVTVNLPNSWNNNFSVSAEMTPNGSCQDNSTTLSCVSTTSSWSGAITVNGEHTKANGTLEFCSGTINQSATLSAGGYTREVDCN</sequence>